<protein>
    <submittedName>
        <fullName evidence="10">Serpin domain containing protein</fullName>
    </submittedName>
</protein>
<dbReference type="SMART" id="SM00093">
    <property type="entry name" value="SERPIN"/>
    <property type="match status" value="1"/>
</dbReference>
<proteinExistence type="inferred from homology"/>
<reference evidence="10 11" key="1">
    <citation type="submission" date="2017-03" db="EMBL/GenBank/DDBJ databases">
        <title>Genome of the blue death feigning beetle - Asbolus verrucosus.</title>
        <authorList>
            <person name="Rider S.D."/>
        </authorList>
    </citation>
    <scope>NUCLEOTIDE SEQUENCE [LARGE SCALE GENOMIC DNA]</scope>
    <source>
        <strain evidence="10">Butters</strain>
        <tissue evidence="10">Head and leg muscle</tissue>
    </source>
</reference>
<evidence type="ECO:0000256" key="8">
    <source>
        <dbReference type="RuleBase" id="RU000411"/>
    </source>
</evidence>
<dbReference type="InterPro" id="IPR023796">
    <property type="entry name" value="Serpin_dom"/>
</dbReference>
<accession>A0A482W0E3</accession>
<organism evidence="10 11">
    <name type="scientific">Asbolus verrucosus</name>
    <name type="common">Desert ironclad beetle</name>
    <dbReference type="NCBI Taxonomy" id="1661398"/>
    <lineage>
        <taxon>Eukaryota</taxon>
        <taxon>Metazoa</taxon>
        <taxon>Ecdysozoa</taxon>
        <taxon>Arthropoda</taxon>
        <taxon>Hexapoda</taxon>
        <taxon>Insecta</taxon>
        <taxon>Pterygota</taxon>
        <taxon>Neoptera</taxon>
        <taxon>Endopterygota</taxon>
        <taxon>Coleoptera</taxon>
        <taxon>Polyphaga</taxon>
        <taxon>Cucujiformia</taxon>
        <taxon>Tenebrionidae</taxon>
        <taxon>Pimeliinae</taxon>
        <taxon>Asbolus</taxon>
    </lineage>
</organism>
<evidence type="ECO:0000256" key="5">
    <source>
        <dbReference type="ARBA" id="ARBA00022729"/>
    </source>
</evidence>
<comment type="caution">
    <text evidence="10">The sequence shown here is derived from an EMBL/GenBank/DDBJ whole genome shotgun (WGS) entry which is preliminary data.</text>
</comment>
<evidence type="ECO:0000256" key="4">
    <source>
        <dbReference type="ARBA" id="ARBA00022690"/>
    </source>
</evidence>
<dbReference type="InterPro" id="IPR042178">
    <property type="entry name" value="Serpin_sf_1"/>
</dbReference>
<sequence length="304" mass="35074">EVVRDYPNFLISPYSVQTVLAFVQSGCKGETASEIRDSLNLPDDDAKIESFAKDLQSVLKENDEYTLRMAKKLFVKKGFQINEGFKTAATEVYKADVENVVFVPNTKAVDTMIDWAERQTNKKIKNFVSLGISDETARAVVINALYFKGNWSSQFVTYFTRKDDFYKADGNVVKVDTMHHYEEMFDYYEDSERNAKFLKLPIEGEDVSMVIVLPKQKGGLRSLENRIVKVTKHRYFRKTYVNVALPKFKIESTLNLSETLRNVKISDTLLRSRPKNFIANHPFIFYIRVKNVIIFIGRVSEPSH</sequence>
<evidence type="ECO:0000259" key="9">
    <source>
        <dbReference type="SMART" id="SM00093"/>
    </source>
</evidence>
<name>A0A482W0E3_ASBVE</name>
<evidence type="ECO:0000256" key="2">
    <source>
        <dbReference type="ARBA" id="ARBA00009500"/>
    </source>
</evidence>
<evidence type="ECO:0000256" key="7">
    <source>
        <dbReference type="ARBA" id="ARBA00023180"/>
    </source>
</evidence>
<evidence type="ECO:0000313" key="10">
    <source>
        <dbReference type="EMBL" id="RZC38530.1"/>
    </source>
</evidence>
<feature type="domain" description="Serpin" evidence="9">
    <location>
        <begin position="1"/>
        <end position="302"/>
    </location>
</feature>
<evidence type="ECO:0000313" key="11">
    <source>
        <dbReference type="Proteomes" id="UP000292052"/>
    </source>
</evidence>
<dbReference type="InterPro" id="IPR000215">
    <property type="entry name" value="Serpin_fam"/>
</dbReference>
<keyword evidence="7" id="KW-0325">Glycoprotein</keyword>
<dbReference type="Pfam" id="PF00079">
    <property type="entry name" value="Serpin"/>
    <property type="match status" value="1"/>
</dbReference>
<dbReference type="EMBL" id="QDEB01042499">
    <property type="protein sequence ID" value="RZC38530.1"/>
    <property type="molecule type" value="Genomic_DNA"/>
</dbReference>
<keyword evidence="11" id="KW-1185">Reference proteome</keyword>
<dbReference type="GO" id="GO:0004867">
    <property type="term" value="F:serine-type endopeptidase inhibitor activity"/>
    <property type="evidence" value="ECO:0007669"/>
    <property type="project" value="UniProtKB-KW"/>
</dbReference>
<evidence type="ECO:0000256" key="6">
    <source>
        <dbReference type="ARBA" id="ARBA00022900"/>
    </source>
</evidence>
<keyword evidence="5" id="KW-0732">Signal</keyword>
<dbReference type="Gene3D" id="2.30.39.10">
    <property type="entry name" value="Alpha-1-antitrypsin, domain 1"/>
    <property type="match status" value="2"/>
</dbReference>
<dbReference type="FunFam" id="2.30.39.10:FF:000030">
    <property type="entry name" value="Serpin 2"/>
    <property type="match status" value="1"/>
</dbReference>
<dbReference type="AlphaFoldDB" id="A0A482W0E3"/>
<dbReference type="PROSITE" id="PS00284">
    <property type="entry name" value="SERPIN"/>
    <property type="match status" value="1"/>
</dbReference>
<keyword evidence="3" id="KW-0964">Secreted</keyword>
<gene>
    <name evidence="10" type="ORF">BDFB_011724</name>
</gene>
<dbReference type="SUPFAM" id="SSF56574">
    <property type="entry name" value="Serpins"/>
    <property type="match status" value="1"/>
</dbReference>
<dbReference type="OrthoDB" id="9518664at2759"/>
<comment type="subcellular location">
    <subcellularLocation>
        <location evidence="1">Secreted</location>
    </subcellularLocation>
</comment>
<dbReference type="GO" id="GO:0005615">
    <property type="term" value="C:extracellular space"/>
    <property type="evidence" value="ECO:0007669"/>
    <property type="project" value="InterPro"/>
</dbReference>
<keyword evidence="6" id="KW-0722">Serine protease inhibitor</keyword>
<evidence type="ECO:0000256" key="1">
    <source>
        <dbReference type="ARBA" id="ARBA00004613"/>
    </source>
</evidence>
<dbReference type="Proteomes" id="UP000292052">
    <property type="component" value="Unassembled WGS sequence"/>
</dbReference>
<keyword evidence="4" id="KW-0646">Protease inhibitor</keyword>
<dbReference type="InterPro" id="IPR042185">
    <property type="entry name" value="Serpin_sf_2"/>
</dbReference>
<dbReference type="PANTHER" id="PTHR11461">
    <property type="entry name" value="SERINE PROTEASE INHIBITOR, SERPIN"/>
    <property type="match status" value="1"/>
</dbReference>
<dbReference type="PANTHER" id="PTHR11461:SF211">
    <property type="entry name" value="GH10112P-RELATED"/>
    <property type="match status" value="1"/>
</dbReference>
<dbReference type="Gene3D" id="3.30.497.10">
    <property type="entry name" value="Antithrombin, subunit I, domain 2"/>
    <property type="match status" value="1"/>
</dbReference>
<dbReference type="InterPro" id="IPR036186">
    <property type="entry name" value="Serpin_sf"/>
</dbReference>
<evidence type="ECO:0000256" key="3">
    <source>
        <dbReference type="ARBA" id="ARBA00022525"/>
    </source>
</evidence>
<dbReference type="InterPro" id="IPR023795">
    <property type="entry name" value="Serpin_CS"/>
</dbReference>
<feature type="non-terminal residue" evidence="10">
    <location>
        <position position="1"/>
    </location>
</feature>
<comment type="similarity">
    <text evidence="2 8">Belongs to the serpin family.</text>
</comment>